<dbReference type="RefSeq" id="WP_150005192.1">
    <property type="nucleotide sequence ID" value="NZ_BMOV01000006.1"/>
</dbReference>
<proteinExistence type="predicted"/>
<protein>
    <recommendedName>
        <fullName evidence="4">Transmembrane protein</fullName>
    </recommendedName>
</protein>
<organism evidence="2 3">
    <name type="scientific">Iodidimonas muriae</name>
    <dbReference type="NCBI Taxonomy" id="261467"/>
    <lineage>
        <taxon>Bacteria</taxon>
        <taxon>Pseudomonadati</taxon>
        <taxon>Pseudomonadota</taxon>
        <taxon>Alphaproteobacteria</taxon>
        <taxon>Iodidimonadales</taxon>
        <taxon>Iodidimonadaceae</taxon>
        <taxon>Iodidimonas</taxon>
    </lineage>
</organism>
<accession>A0ABQ2LE03</accession>
<dbReference type="Pfam" id="PF19622">
    <property type="entry name" value="DUF6127"/>
    <property type="match status" value="1"/>
</dbReference>
<name>A0ABQ2LE03_9PROT</name>
<gene>
    <name evidence="2" type="ORF">GCM10007972_18070</name>
</gene>
<keyword evidence="1" id="KW-0472">Membrane</keyword>
<evidence type="ECO:0000313" key="2">
    <source>
        <dbReference type="EMBL" id="GGO12753.1"/>
    </source>
</evidence>
<reference evidence="3" key="1">
    <citation type="journal article" date="2019" name="Int. J. Syst. Evol. Microbiol.">
        <title>The Global Catalogue of Microorganisms (GCM) 10K type strain sequencing project: providing services to taxonomists for standard genome sequencing and annotation.</title>
        <authorList>
            <consortium name="The Broad Institute Genomics Platform"/>
            <consortium name="The Broad Institute Genome Sequencing Center for Infectious Disease"/>
            <person name="Wu L."/>
            <person name="Ma J."/>
        </authorList>
    </citation>
    <scope>NUCLEOTIDE SEQUENCE [LARGE SCALE GENOMIC DNA]</scope>
    <source>
        <strain evidence="3">JCM 17843</strain>
    </source>
</reference>
<comment type="caution">
    <text evidence="2">The sequence shown here is derived from an EMBL/GenBank/DDBJ whole genome shotgun (WGS) entry which is preliminary data.</text>
</comment>
<dbReference type="InterPro" id="IPR046130">
    <property type="entry name" value="DUF6127"/>
</dbReference>
<evidence type="ECO:0008006" key="4">
    <source>
        <dbReference type="Google" id="ProtNLM"/>
    </source>
</evidence>
<dbReference type="EMBL" id="BMOV01000006">
    <property type="protein sequence ID" value="GGO12753.1"/>
    <property type="molecule type" value="Genomic_DNA"/>
</dbReference>
<keyword evidence="3" id="KW-1185">Reference proteome</keyword>
<feature type="transmembrane region" description="Helical" evidence="1">
    <location>
        <begin position="59"/>
        <end position="77"/>
    </location>
</feature>
<keyword evidence="1" id="KW-0812">Transmembrane</keyword>
<evidence type="ECO:0000313" key="3">
    <source>
        <dbReference type="Proteomes" id="UP000602381"/>
    </source>
</evidence>
<evidence type="ECO:0000256" key="1">
    <source>
        <dbReference type="SAM" id="Phobius"/>
    </source>
</evidence>
<sequence>MNDTDQHLEAVIARAVEQGVARALAEIGLENGKAREDIRDLRALLHALRLAQRTAWQTMVRLVTTAVFALLLAGLAWKLHLFNGGN</sequence>
<keyword evidence="1" id="KW-1133">Transmembrane helix</keyword>
<dbReference type="Proteomes" id="UP000602381">
    <property type="component" value="Unassembled WGS sequence"/>
</dbReference>